<keyword evidence="3" id="KW-1185">Reference proteome</keyword>
<organism evidence="2 3">
    <name type="scientific">Apiospora saccharicola</name>
    <dbReference type="NCBI Taxonomy" id="335842"/>
    <lineage>
        <taxon>Eukaryota</taxon>
        <taxon>Fungi</taxon>
        <taxon>Dikarya</taxon>
        <taxon>Ascomycota</taxon>
        <taxon>Pezizomycotina</taxon>
        <taxon>Sordariomycetes</taxon>
        <taxon>Xylariomycetidae</taxon>
        <taxon>Amphisphaeriales</taxon>
        <taxon>Apiosporaceae</taxon>
        <taxon>Apiospora</taxon>
    </lineage>
</organism>
<feature type="region of interest" description="Disordered" evidence="1">
    <location>
        <begin position="80"/>
        <end position="103"/>
    </location>
</feature>
<evidence type="ECO:0000313" key="2">
    <source>
        <dbReference type="EMBL" id="KAK8054018.1"/>
    </source>
</evidence>
<feature type="compositionally biased region" description="Basic and acidic residues" evidence="1">
    <location>
        <begin position="82"/>
        <end position="95"/>
    </location>
</feature>
<name>A0ABR1U7T3_9PEZI</name>
<dbReference type="EMBL" id="JAQQWM010000008">
    <property type="protein sequence ID" value="KAK8054018.1"/>
    <property type="molecule type" value="Genomic_DNA"/>
</dbReference>
<comment type="caution">
    <text evidence="2">The sequence shown here is derived from an EMBL/GenBank/DDBJ whole genome shotgun (WGS) entry which is preliminary data.</text>
</comment>
<reference evidence="2 3" key="1">
    <citation type="submission" date="2023-01" db="EMBL/GenBank/DDBJ databases">
        <title>Analysis of 21 Apiospora genomes using comparative genomics revels a genus with tremendous synthesis potential of carbohydrate active enzymes and secondary metabolites.</title>
        <authorList>
            <person name="Sorensen T."/>
        </authorList>
    </citation>
    <scope>NUCLEOTIDE SEQUENCE [LARGE SCALE GENOMIC DNA]</scope>
    <source>
        <strain evidence="2 3">CBS 83171</strain>
    </source>
</reference>
<evidence type="ECO:0000313" key="3">
    <source>
        <dbReference type="Proteomes" id="UP001446871"/>
    </source>
</evidence>
<evidence type="ECO:0000256" key="1">
    <source>
        <dbReference type="SAM" id="MobiDB-lite"/>
    </source>
</evidence>
<proteinExistence type="predicted"/>
<sequence length="154" mass="17468">MQYRPIWFYDLLPHAGMILPSYHLTSRVQRDQLVRTKLTEANVIGCDTKRHVYHRNLNNALAAMFVAAAKDEVRAKLQVTKTAKEDKDGNGKEDNANDQDDEGGYLDFVDEVKKHAEWANHMSSSLFLDFFTALLGARVAWNATGQTTRTRLGL</sequence>
<accession>A0ABR1U7T3</accession>
<dbReference type="Proteomes" id="UP001446871">
    <property type="component" value="Unassembled WGS sequence"/>
</dbReference>
<protein>
    <submittedName>
        <fullName evidence="2">Uncharacterized protein</fullName>
    </submittedName>
</protein>
<gene>
    <name evidence="2" type="ORF">PG996_013319</name>
</gene>